<gene>
    <name evidence="2" type="ORF">CR513_15613</name>
</gene>
<dbReference type="Proteomes" id="UP000257109">
    <property type="component" value="Unassembled WGS sequence"/>
</dbReference>
<protein>
    <recommendedName>
        <fullName evidence="1">Reverse transcriptase Ty1/copia-type domain-containing protein</fullName>
    </recommendedName>
</protein>
<sequence>MLFWMKVGSRPCKKNDVWKLVSPSKGKSIIGTKWIFINKLEENGKVVRKKAKLEAIHILLFFTTHNHMRLHQMDVECAFLNDIINEEIYVKQPLGFESDAFLIMAFYGLKQAPRTWYEILSSFLMSNGFERGKVETIFLKNYNSHFIIVQIYMDDIIWCYE</sequence>
<dbReference type="AlphaFoldDB" id="A0A371HEB4"/>
<proteinExistence type="predicted"/>
<feature type="domain" description="Reverse transcriptase Ty1/copia-type" evidence="1">
    <location>
        <begin position="51"/>
        <end position="157"/>
    </location>
</feature>
<dbReference type="InterPro" id="IPR043502">
    <property type="entry name" value="DNA/RNA_pol_sf"/>
</dbReference>
<dbReference type="OrthoDB" id="119018at2759"/>
<evidence type="ECO:0000313" key="3">
    <source>
        <dbReference type="Proteomes" id="UP000257109"/>
    </source>
</evidence>
<feature type="non-terminal residue" evidence="2">
    <location>
        <position position="1"/>
    </location>
</feature>
<comment type="caution">
    <text evidence="2">The sequence shown here is derived from an EMBL/GenBank/DDBJ whole genome shotgun (WGS) entry which is preliminary data.</text>
</comment>
<dbReference type="Pfam" id="PF07727">
    <property type="entry name" value="RVT_2"/>
    <property type="match status" value="1"/>
</dbReference>
<organism evidence="2 3">
    <name type="scientific">Mucuna pruriens</name>
    <name type="common">Velvet bean</name>
    <name type="synonym">Dolichos pruriens</name>
    <dbReference type="NCBI Taxonomy" id="157652"/>
    <lineage>
        <taxon>Eukaryota</taxon>
        <taxon>Viridiplantae</taxon>
        <taxon>Streptophyta</taxon>
        <taxon>Embryophyta</taxon>
        <taxon>Tracheophyta</taxon>
        <taxon>Spermatophyta</taxon>
        <taxon>Magnoliopsida</taxon>
        <taxon>eudicotyledons</taxon>
        <taxon>Gunneridae</taxon>
        <taxon>Pentapetalae</taxon>
        <taxon>rosids</taxon>
        <taxon>fabids</taxon>
        <taxon>Fabales</taxon>
        <taxon>Fabaceae</taxon>
        <taxon>Papilionoideae</taxon>
        <taxon>50 kb inversion clade</taxon>
        <taxon>NPAAA clade</taxon>
        <taxon>indigoferoid/millettioid clade</taxon>
        <taxon>Phaseoleae</taxon>
        <taxon>Mucuna</taxon>
    </lineage>
</organism>
<dbReference type="InterPro" id="IPR013103">
    <property type="entry name" value="RVT_2"/>
</dbReference>
<evidence type="ECO:0000313" key="2">
    <source>
        <dbReference type="EMBL" id="RDY01108.1"/>
    </source>
</evidence>
<dbReference type="STRING" id="157652.A0A371HEB4"/>
<accession>A0A371HEB4</accession>
<evidence type="ECO:0000259" key="1">
    <source>
        <dbReference type="Pfam" id="PF07727"/>
    </source>
</evidence>
<name>A0A371HEB4_MUCPR</name>
<reference evidence="2" key="1">
    <citation type="submission" date="2018-05" db="EMBL/GenBank/DDBJ databases">
        <title>Draft genome of Mucuna pruriens seed.</title>
        <authorList>
            <person name="Nnadi N.E."/>
            <person name="Vos R."/>
            <person name="Hasami M.H."/>
            <person name="Devisetty U.K."/>
            <person name="Aguiy J.C."/>
        </authorList>
    </citation>
    <scope>NUCLEOTIDE SEQUENCE [LARGE SCALE GENOMIC DNA]</scope>
    <source>
        <strain evidence="2">JCA_2017</strain>
    </source>
</reference>
<dbReference type="SUPFAM" id="SSF56672">
    <property type="entry name" value="DNA/RNA polymerases"/>
    <property type="match status" value="1"/>
</dbReference>
<dbReference type="EMBL" id="QJKJ01002838">
    <property type="protein sequence ID" value="RDY01108.1"/>
    <property type="molecule type" value="Genomic_DNA"/>
</dbReference>
<keyword evidence="3" id="KW-1185">Reference proteome</keyword>